<feature type="region of interest" description="Disordered" evidence="6">
    <location>
        <begin position="100"/>
        <end position="130"/>
    </location>
</feature>
<name>A9UDQ3_9BILA</name>
<evidence type="ECO:0000256" key="4">
    <source>
        <dbReference type="RuleBase" id="RU004381"/>
    </source>
</evidence>
<dbReference type="InterPro" id="IPR012678">
    <property type="entry name" value="Ribosomal_uL23/eL15/eS24_sf"/>
</dbReference>
<dbReference type="GO" id="GO:0005840">
    <property type="term" value="C:ribosome"/>
    <property type="evidence" value="ECO:0007669"/>
    <property type="project" value="UniProtKB-KW"/>
</dbReference>
<reference evidence="7" key="1">
    <citation type="journal article" date="2007" name="Mol. Biol. Evol.">
        <title>Spiralian phylogenomics supports the resurrection of Bryozoa comprising Ectoprocta and Entoprocta.</title>
        <authorList>
            <person name="Hausdorf B."/>
            <person name="Helmkampf M."/>
            <person name="Meyer A."/>
            <person name="Witek A."/>
            <person name="Herlyn H."/>
            <person name="Bruchhaus I."/>
            <person name="Hankeln T."/>
            <person name="Struck T.H."/>
            <person name="Lieb B."/>
        </authorList>
    </citation>
    <scope>NUCLEOTIDE SEQUENCE</scope>
</reference>
<protein>
    <recommendedName>
        <fullName evidence="5">40S ribosomal protein S24</fullName>
    </recommendedName>
</protein>
<dbReference type="GO" id="GO:0006412">
    <property type="term" value="P:translation"/>
    <property type="evidence" value="ECO:0007669"/>
    <property type="project" value="InterPro"/>
</dbReference>
<proteinExistence type="evidence at transcript level"/>
<dbReference type="HAMAP" id="MF_00545">
    <property type="entry name" value="Ribosomal_eS24"/>
    <property type="match status" value="1"/>
</dbReference>
<dbReference type="PANTHER" id="PTHR10496">
    <property type="entry name" value="40S RIBOSOMAL PROTEIN S24"/>
    <property type="match status" value="1"/>
</dbReference>
<feature type="compositionally biased region" description="Basic residues" evidence="6">
    <location>
        <begin position="101"/>
        <end position="120"/>
    </location>
</feature>
<dbReference type="GO" id="GO:0003735">
    <property type="term" value="F:structural constituent of ribosome"/>
    <property type="evidence" value="ECO:0007669"/>
    <property type="project" value="InterPro"/>
</dbReference>
<comment type="similarity">
    <text evidence="1 4">Belongs to the eukaryotic ribosomal protein eS24 family.</text>
</comment>
<dbReference type="FunFam" id="3.30.70.3370:FF:000001">
    <property type="entry name" value="40S ribosomal protein S24"/>
    <property type="match status" value="1"/>
</dbReference>
<evidence type="ECO:0000256" key="2">
    <source>
        <dbReference type="ARBA" id="ARBA00022980"/>
    </source>
</evidence>
<accession>A9UDQ3</accession>
<dbReference type="InterPro" id="IPR001976">
    <property type="entry name" value="Ribosomal_eS24"/>
</dbReference>
<sequence>MSEATVRTRKFMTNRLLSRKQMVVDVLHPGAPTVKKTEVREKLARMYKTTPDTIFCFGFKTNFGGGKTSGFALIYDSLDYAKKYEPKYRLARHGLLEIKRAGRKQRKERKNRQKKVRGTAKAKIGGGAKK</sequence>
<dbReference type="EMBL" id="EU139191">
    <property type="protein sequence ID" value="ABX44796.1"/>
    <property type="molecule type" value="mRNA"/>
</dbReference>
<keyword evidence="3 4" id="KW-0687">Ribonucleoprotein</keyword>
<keyword evidence="2 4" id="KW-0689">Ribosomal protein</keyword>
<organism evidence="7">
    <name type="scientific">Flustra foliacea</name>
    <name type="common">greater hornwrack</name>
    <dbReference type="NCBI Taxonomy" id="478208"/>
    <lineage>
        <taxon>Eukaryota</taxon>
        <taxon>Metazoa</taxon>
        <taxon>Spiralia</taxon>
        <taxon>Lophotrochozoa</taxon>
        <taxon>Bryozoa</taxon>
        <taxon>Gymnolaemata</taxon>
        <taxon>Cheilostomatida</taxon>
        <taxon>Flustrina</taxon>
        <taxon>Flustroidea</taxon>
        <taxon>Flustridae</taxon>
        <taxon>Flustra</taxon>
    </lineage>
</organism>
<dbReference type="Gene3D" id="3.30.70.3370">
    <property type="match status" value="1"/>
</dbReference>
<dbReference type="PROSITE" id="PS00529">
    <property type="entry name" value="RIBOSOMAL_S24E"/>
    <property type="match status" value="1"/>
</dbReference>
<evidence type="ECO:0000256" key="1">
    <source>
        <dbReference type="ARBA" id="ARBA00009680"/>
    </source>
</evidence>
<dbReference type="SUPFAM" id="SSF54189">
    <property type="entry name" value="Ribosomal proteins S24e, L23 and L15e"/>
    <property type="match status" value="1"/>
</dbReference>
<dbReference type="AlphaFoldDB" id="A9UDQ3"/>
<evidence type="ECO:0000313" key="7">
    <source>
        <dbReference type="EMBL" id="ABX44796.1"/>
    </source>
</evidence>
<dbReference type="InterPro" id="IPR018098">
    <property type="entry name" value="Ribosomal_eS24_CS"/>
</dbReference>
<evidence type="ECO:0000256" key="3">
    <source>
        <dbReference type="ARBA" id="ARBA00023274"/>
    </source>
</evidence>
<evidence type="ECO:0000256" key="6">
    <source>
        <dbReference type="SAM" id="MobiDB-lite"/>
    </source>
</evidence>
<dbReference type="Pfam" id="PF01282">
    <property type="entry name" value="Ribosomal_S24e"/>
    <property type="match status" value="1"/>
</dbReference>
<dbReference type="GO" id="GO:1990904">
    <property type="term" value="C:ribonucleoprotein complex"/>
    <property type="evidence" value="ECO:0007669"/>
    <property type="project" value="UniProtKB-KW"/>
</dbReference>
<dbReference type="InterPro" id="IPR053709">
    <property type="entry name" value="eRP_eS24_sf"/>
</dbReference>
<evidence type="ECO:0000256" key="5">
    <source>
        <dbReference type="RuleBase" id="RU004383"/>
    </source>
</evidence>